<evidence type="ECO:0000256" key="4">
    <source>
        <dbReference type="SAM" id="Coils"/>
    </source>
</evidence>
<evidence type="ECO:0000313" key="6">
    <source>
        <dbReference type="EMBL" id="MET9844479.1"/>
    </source>
</evidence>
<evidence type="ECO:0000313" key="7">
    <source>
        <dbReference type="Proteomes" id="UP001550210"/>
    </source>
</evidence>
<dbReference type="InterPro" id="IPR000792">
    <property type="entry name" value="Tscrpt_reg_LuxR_C"/>
</dbReference>
<dbReference type="PROSITE" id="PS00622">
    <property type="entry name" value="HTH_LUXR_1"/>
    <property type="match status" value="1"/>
</dbReference>
<dbReference type="Proteomes" id="UP001550210">
    <property type="component" value="Unassembled WGS sequence"/>
</dbReference>
<dbReference type="InterPro" id="IPR036388">
    <property type="entry name" value="WH-like_DNA-bd_sf"/>
</dbReference>
<dbReference type="InterPro" id="IPR016032">
    <property type="entry name" value="Sig_transdc_resp-reg_C-effctor"/>
</dbReference>
<dbReference type="PANTHER" id="PTHR44688:SF16">
    <property type="entry name" value="DNA-BINDING TRANSCRIPTIONAL ACTIVATOR DEVR_DOSR"/>
    <property type="match status" value="1"/>
</dbReference>
<protein>
    <submittedName>
        <fullName evidence="6">LuxR C-terminal-related transcriptional regulator</fullName>
    </submittedName>
</protein>
<evidence type="ECO:0000259" key="5">
    <source>
        <dbReference type="PROSITE" id="PS50043"/>
    </source>
</evidence>
<feature type="coiled-coil region" evidence="4">
    <location>
        <begin position="8"/>
        <end position="35"/>
    </location>
</feature>
<dbReference type="CDD" id="cd06170">
    <property type="entry name" value="LuxR_C_like"/>
    <property type="match status" value="1"/>
</dbReference>
<dbReference type="Gene3D" id="1.10.10.10">
    <property type="entry name" value="Winged helix-like DNA-binding domain superfamily/Winged helix DNA-binding domain"/>
    <property type="match status" value="1"/>
</dbReference>
<dbReference type="SUPFAM" id="SSF46894">
    <property type="entry name" value="C-terminal effector domain of the bipartite response regulators"/>
    <property type="match status" value="1"/>
</dbReference>
<dbReference type="Pfam" id="PF00196">
    <property type="entry name" value="GerE"/>
    <property type="match status" value="1"/>
</dbReference>
<evidence type="ECO:0000256" key="3">
    <source>
        <dbReference type="ARBA" id="ARBA00023163"/>
    </source>
</evidence>
<dbReference type="SMART" id="SM00421">
    <property type="entry name" value="HTH_LUXR"/>
    <property type="match status" value="1"/>
</dbReference>
<keyword evidence="4" id="KW-0175">Coiled coil</keyword>
<sequence>MAALAEVVANVHKALDEAQGALEAQEQAIEDLRADTDADGGRRAGVEPSRSEEVLAARTSLDLLTAREREILVLISRGNSNRRVAKALGISEKTVKNHLSAVFTKVGASDRTQAVVMGIRSGIVSIGEPFDDAPPPMNASE</sequence>
<keyword evidence="7" id="KW-1185">Reference proteome</keyword>
<dbReference type="PANTHER" id="PTHR44688">
    <property type="entry name" value="DNA-BINDING TRANSCRIPTIONAL ACTIVATOR DEVR_DOSR"/>
    <property type="match status" value="1"/>
</dbReference>
<gene>
    <name evidence="6" type="ORF">ABZZ21_07810</name>
</gene>
<keyword evidence="3" id="KW-0804">Transcription</keyword>
<feature type="domain" description="HTH luxR-type" evidence="5">
    <location>
        <begin position="57"/>
        <end position="122"/>
    </location>
</feature>
<evidence type="ECO:0000256" key="1">
    <source>
        <dbReference type="ARBA" id="ARBA00023015"/>
    </source>
</evidence>
<dbReference type="EMBL" id="JBEXPZ010000008">
    <property type="protein sequence ID" value="MET9844479.1"/>
    <property type="molecule type" value="Genomic_DNA"/>
</dbReference>
<dbReference type="PROSITE" id="PS50043">
    <property type="entry name" value="HTH_LUXR_2"/>
    <property type="match status" value="1"/>
</dbReference>
<name>A0ABV2USE5_9ACTN</name>
<keyword evidence="1" id="KW-0805">Transcription regulation</keyword>
<organism evidence="6 7">
    <name type="scientific">Streptomyces ossamyceticus</name>
    <dbReference type="NCBI Taxonomy" id="249581"/>
    <lineage>
        <taxon>Bacteria</taxon>
        <taxon>Bacillati</taxon>
        <taxon>Actinomycetota</taxon>
        <taxon>Actinomycetes</taxon>
        <taxon>Kitasatosporales</taxon>
        <taxon>Streptomycetaceae</taxon>
        <taxon>Streptomyces</taxon>
    </lineage>
</organism>
<dbReference type="RefSeq" id="WP_355394088.1">
    <property type="nucleotide sequence ID" value="NZ_JBEGHN010000001.1"/>
</dbReference>
<evidence type="ECO:0000256" key="2">
    <source>
        <dbReference type="ARBA" id="ARBA00023125"/>
    </source>
</evidence>
<reference evidence="6 7" key="1">
    <citation type="submission" date="2024-06" db="EMBL/GenBank/DDBJ databases">
        <title>The Natural Products Discovery Center: Release of the First 8490 Sequenced Strains for Exploring Actinobacteria Biosynthetic Diversity.</title>
        <authorList>
            <person name="Kalkreuter E."/>
            <person name="Kautsar S.A."/>
            <person name="Yang D."/>
            <person name="Bader C.D."/>
            <person name="Teijaro C.N."/>
            <person name="Fluegel L."/>
            <person name="Davis C.M."/>
            <person name="Simpson J.R."/>
            <person name="Lauterbach L."/>
            <person name="Steele A.D."/>
            <person name="Gui C."/>
            <person name="Meng S."/>
            <person name="Li G."/>
            <person name="Viehrig K."/>
            <person name="Ye F."/>
            <person name="Su P."/>
            <person name="Kiefer A.F."/>
            <person name="Nichols A."/>
            <person name="Cepeda A.J."/>
            <person name="Yan W."/>
            <person name="Fan B."/>
            <person name="Jiang Y."/>
            <person name="Adhikari A."/>
            <person name="Zheng C.-J."/>
            <person name="Schuster L."/>
            <person name="Cowan T.M."/>
            <person name="Smanski M.J."/>
            <person name="Chevrette M.G."/>
            <person name="De Carvalho L.P.S."/>
            <person name="Shen B."/>
        </authorList>
    </citation>
    <scope>NUCLEOTIDE SEQUENCE [LARGE SCALE GENOMIC DNA]</scope>
    <source>
        <strain evidence="6 7">NPDC006434</strain>
    </source>
</reference>
<accession>A0ABV2USE5</accession>
<comment type="caution">
    <text evidence="6">The sequence shown here is derived from an EMBL/GenBank/DDBJ whole genome shotgun (WGS) entry which is preliminary data.</text>
</comment>
<proteinExistence type="predicted"/>
<keyword evidence="2" id="KW-0238">DNA-binding</keyword>
<dbReference type="PRINTS" id="PR00038">
    <property type="entry name" value="HTHLUXR"/>
</dbReference>